<dbReference type="SUPFAM" id="SSF53448">
    <property type="entry name" value="Nucleotide-diphospho-sugar transferases"/>
    <property type="match status" value="1"/>
</dbReference>
<dbReference type="HOGENOM" id="CLU_029499_2_1_10"/>
<evidence type="ECO:0000313" key="5">
    <source>
        <dbReference type="Proteomes" id="UP000003112"/>
    </source>
</evidence>
<feature type="domain" description="Nucleotidyl transferase" evidence="3">
    <location>
        <begin position="4"/>
        <end position="239"/>
    </location>
</feature>
<dbReference type="PANTHER" id="PTHR43584:SF8">
    <property type="entry name" value="N-ACETYLMURAMATE ALPHA-1-PHOSPHATE URIDYLYLTRANSFERASE"/>
    <property type="match status" value="1"/>
</dbReference>
<dbReference type="STRING" id="873513.HMPREF6485_2352"/>
<keyword evidence="5" id="KW-1185">Reference proteome</keyword>
<dbReference type="GeneID" id="93537035"/>
<dbReference type="InterPro" id="IPR005835">
    <property type="entry name" value="NTP_transferase_dom"/>
</dbReference>
<proteinExistence type="predicted"/>
<dbReference type="eggNOG" id="COG1208">
    <property type="taxonomic scope" value="Bacteria"/>
</dbReference>
<name>E6K9V2_9BACT</name>
<evidence type="ECO:0000256" key="1">
    <source>
        <dbReference type="ARBA" id="ARBA00022679"/>
    </source>
</evidence>
<protein>
    <submittedName>
        <fullName evidence="4">Nucleotidyl transferase</fullName>
    </submittedName>
</protein>
<dbReference type="EMBL" id="AEPD01000040">
    <property type="protein sequence ID" value="EFU29667.1"/>
    <property type="molecule type" value="Genomic_DNA"/>
</dbReference>
<dbReference type="CDD" id="cd06422">
    <property type="entry name" value="NTP_transferase_like_1"/>
    <property type="match status" value="1"/>
</dbReference>
<keyword evidence="1 4" id="KW-0808">Transferase</keyword>
<dbReference type="AlphaFoldDB" id="E6K9V2"/>
<evidence type="ECO:0000313" key="4">
    <source>
        <dbReference type="EMBL" id="EFU29667.1"/>
    </source>
</evidence>
<evidence type="ECO:0000256" key="2">
    <source>
        <dbReference type="ARBA" id="ARBA00022695"/>
    </source>
</evidence>
<keyword evidence="2" id="KW-0548">Nucleotidyltransferase</keyword>
<dbReference type="PANTHER" id="PTHR43584">
    <property type="entry name" value="NUCLEOTIDYL TRANSFERASE"/>
    <property type="match status" value="1"/>
</dbReference>
<dbReference type="InterPro" id="IPR029044">
    <property type="entry name" value="Nucleotide-diphossugar_trans"/>
</dbReference>
<dbReference type="Pfam" id="PF00483">
    <property type="entry name" value="NTP_transferase"/>
    <property type="match status" value="1"/>
</dbReference>
<organism evidence="4 5">
    <name type="scientific">Segatella buccae ATCC 33574</name>
    <dbReference type="NCBI Taxonomy" id="873513"/>
    <lineage>
        <taxon>Bacteria</taxon>
        <taxon>Pseudomonadati</taxon>
        <taxon>Bacteroidota</taxon>
        <taxon>Bacteroidia</taxon>
        <taxon>Bacteroidales</taxon>
        <taxon>Prevotellaceae</taxon>
        <taxon>Segatella</taxon>
    </lineage>
</organism>
<reference evidence="4 5" key="1">
    <citation type="submission" date="2010-10" db="EMBL/GenBank/DDBJ databases">
        <authorList>
            <person name="Muzny D."/>
            <person name="Qin X."/>
            <person name="Deng J."/>
            <person name="Jiang H."/>
            <person name="Liu Y."/>
            <person name="Qu J."/>
            <person name="Song X.-Z."/>
            <person name="Zhang L."/>
            <person name="Thornton R."/>
            <person name="Coyle M."/>
            <person name="Francisco L."/>
            <person name="Jackson L."/>
            <person name="Javaid M."/>
            <person name="Korchina V."/>
            <person name="Kovar C."/>
            <person name="Mata R."/>
            <person name="Mathew T."/>
            <person name="Ngo R."/>
            <person name="Nguyen L."/>
            <person name="Nguyen N."/>
            <person name="Okwuonu G."/>
            <person name="Ongeri F."/>
            <person name="Pham C."/>
            <person name="Simmons D."/>
            <person name="Wilczek-Boney K."/>
            <person name="Hale W."/>
            <person name="Jakkamsetti A."/>
            <person name="Pham P."/>
            <person name="Ruth R."/>
            <person name="San Lucas F."/>
            <person name="Warren J."/>
            <person name="Zhang J."/>
            <person name="Zhao Z."/>
            <person name="Zhou C."/>
            <person name="Zhu D."/>
            <person name="Lee S."/>
            <person name="Bess C."/>
            <person name="Blankenburg K."/>
            <person name="Forbes L."/>
            <person name="Fu Q."/>
            <person name="Gubbala S."/>
            <person name="Hirani K."/>
            <person name="Jayaseelan J.C."/>
            <person name="Lara F."/>
            <person name="Munidasa M."/>
            <person name="Palculict T."/>
            <person name="Patil S."/>
            <person name="Pu L.-L."/>
            <person name="Saada N."/>
            <person name="Tang L."/>
            <person name="Weissenberger G."/>
            <person name="Zhu Y."/>
            <person name="Hemphill L."/>
            <person name="Shang Y."/>
            <person name="Youmans B."/>
            <person name="Ayvaz T."/>
            <person name="Ross M."/>
            <person name="Santibanez J."/>
            <person name="Aqrawi P."/>
            <person name="Gross S."/>
            <person name="Joshi V."/>
            <person name="Fowler G."/>
            <person name="Nazareth L."/>
            <person name="Reid J."/>
            <person name="Worley K."/>
            <person name="Petrosino J."/>
            <person name="Highlander S."/>
            <person name="Gibbs R."/>
        </authorList>
    </citation>
    <scope>NUCLEOTIDE SEQUENCE [LARGE SCALE GENOMIC DNA]</scope>
    <source>
        <strain evidence="4 5">ATCC 33574</strain>
    </source>
</reference>
<gene>
    <name evidence="4" type="primary">gcd</name>
    <name evidence="4" type="ORF">HMPREF6485_2352</name>
</gene>
<dbReference type="InterPro" id="IPR050065">
    <property type="entry name" value="GlmU-like"/>
</dbReference>
<dbReference type="Proteomes" id="UP000003112">
    <property type="component" value="Unassembled WGS sequence"/>
</dbReference>
<dbReference type="RefSeq" id="WP_004346485.1">
    <property type="nucleotide sequence ID" value="NZ_GL586311.1"/>
</dbReference>
<dbReference type="Gene3D" id="3.90.550.10">
    <property type="entry name" value="Spore Coat Polysaccharide Biosynthesis Protein SpsA, Chain A"/>
    <property type="match status" value="1"/>
</dbReference>
<dbReference type="GO" id="GO:0016779">
    <property type="term" value="F:nucleotidyltransferase activity"/>
    <property type="evidence" value="ECO:0007669"/>
    <property type="project" value="UniProtKB-KW"/>
</dbReference>
<sequence length="246" mass="27855">MMQAMIFAAGLGTRLKPLTDTMPKALVRVGGEPLLGRVIFRLKEAGFNRIVVNVHHFADQVIDYLKGNDNFGLDIHISDERDALLDTGGGIKKAMPFFDTSQPILIHNVDILSNVNLGQLYEEGKKGDATLLVSSRSTKRYLLFSKDESRLLTGWTNIETREVKSPYPRLEPASCDMYAFSGIHVFSPSLFPCMDEMPAKFGIVDFYLKWCDRYAIRGYVKEDLKLMDVGKQETLQEAEDFLRHIK</sequence>
<accession>E6K9V2</accession>
<comment type="caution">
    <text evidence="4">The sequence shown here is derived from an EMBL/GenBank/DDBJ whole genome shotgun (WGS) entry which is preliminary data.</text>
</comment>
<evidence type="ECO:0000259" key="3">
    <source>
        <dbReference type="Pfam" id="PF00483"/>
    </source>
</evidence>